<comment type="caution">
    <text evidence="6">The sequence shown here is derived from an EMBL/GenBank/DDBJ whole genome shotgun (WGS) entry which is preliminary data.</text>
</comment>
<dbReference type="GO" id="GO:0005975">
    <property type="term" value="P:carbohydrate metabolic process"/>
    <property type="evidence" value="ECO:0007669"/>
    <property type="project" value="InterPro"/>
</dbReference>
<dbReference type="Pfam" id="PF14310">
    <property type="entry name" value="Fn3-like"/>
    <property type="match status" value="1"/>
</dbReference>
<dbReference type="AlphaFoldDB" id="A0A399EXZ4"/>
<evidence type="ECO:0000313" key="7">
    <source>
        <dbReference type="Proteomes" id="UP000265800"/>
    </source>
</evidence>
<keyword evidence="2 4" id="KW-0378">Hydrolase</keyword>
<dbReference type="EMBL" id="QWKZ01000012">
    <property type="protein sequence ID" value="RIH88475.1"/>
    <property type="molecule type" value="Genomic_DNA"/>
</dbReference>
<dbReference type="InterPro" id="IPR013783">
    <property type="entry name" value="Ig-like_fold"/>
</dbReference>
<dbReference type="InterPro" id="IPR017853">
    <property type="entry name" value="GH"/>
</dbReference>
<protein>
    <submittedName>
        <fullName evidence="6">Thermostable beta-glucosidase B</fullName>
        <ecNumber evidence="6">3.2.1.21</ecNumber>
    </submittedName>
</protein>
<dbReference type="Gene3D" id="3.40.50.1700">
    <property type="entry name" value="Glycoside hydrolase family 3 C-terminal domain"/>
    <property type="match status" value="1"/>
</dbReference>
<evidence type="ECO:0000256" key="3">
    <source>
        <dbReference type="ARBA" id="ARBA00023277"/>
    </source>
</evidence>
<evidence type="ECO:0000256" key="2">
    <source>
        <dbReference type="ARBA" id="ARBA00022801"/>
    </source>
</evidence>
<dbReference type="InterPro" id="IPR002772">
    <property type="entry name" value="Glyco_hydro_3_C"/>
</dbReference>
<evidence type="ECO:0000256" key="1">
    <source>
        <dbReference type="ARBA" id="ARBA00005336"/>
    </source>
</evidence>
<evidence type="ECO:0000313" key="6">
    <source>
        <dbReference type="EMBL" id="RIH88475.1"/>
    </source>
</evidence>
<dbReference type="InterPro" id="IPR026891">
    <property type="entry name" value="Fn3-like"/>
</dbReference>
<accession>A0A399EXZ4</accession>
<dbReference type="SMART" id="SM01217">
    <property type="entry name" value="Fn3_like"/>
    <property type="match status" value="1"/>
</dbReference>
<dbReference type="EC" id="3.2.1.21" evidence="6"/>
<dbReference type="InterPro" id="IPR001764">
    <property type="entry name" value="Glyco_hydro_3_N"/>
</dbReference>
<feature type="domain" description="Fibronectin type III-like" evidence="5">
    <location>
        <begin position="580"/>
        <end position="650"/>
    </location>
</feature>
<organism evidence="6 7">
    <name type="scientific">Meiothermus luteus</name>
    <dbReference type="NCBI Taxonomy" id="2026184"/>
    <lineage>
        <taxon>Bacteria</taxon>
        <taxon>Thermotogati</taxon>
        <taxon>Deinococcota</taxon>
        <taxon>Deinococci</taxon>
        <taxon>Thermales</taxon>
        <taxon>Thermaceae</taxon>
        <taxon>Meiothermus</taxon>
    </lineage>
</organism>
<evidence type="ECO:0000256" key="4">
    <source>
        <dbReference type="RuleBase" id="RU361161"/>
    </source>
</evidence>
<dbReference type="InterPro" id="IPR036962">
    <property type="entry name" value="Glyco_hydro_3_N_sf"/>
</dbReference>
<dbReference type="InterPro" id="IPR019800">
    <property type="entry name" value="Glyco_hydro_3_AS"/>
</dbReference>
<dbReference type="Pfam" id="PF01915">
    <property type="entry name" value="Glyco_hydro_3_C"/>
    <property type="match status" value="1"/>
</dbReference>
<dbReference type="Proteomes" id="UP000265800">
    <property type="component" value="Unassembled WGS sequence"/>
</dbReference>
<dbReference type="GO" id="GO:0008422">
    <property type="term" value="F:beta-glucosidase activity"/>
    <property type="evidence" value="ECO:0007669"/>
    <property type="project" value="UniProtKB-EC"/>
</dbReference>
<dbReference type="InterPro" id="IPR036881">
    <property type="entry name" value="Glyco_hydro_3_C_sf"/>
</dbReference>
<evidence type="ECO:0000259" key="5">
    <source>
        <dbReference type="SMART" id="SM01217"/>
    </source>
</evidence>
<dbReference type="PRINTS" id="PR00133">
    <property type="entry name" value="GLHYDRLASE3"/>
</dbReference>
<dbReference type="PROSITE" id="PS00775">
    <property type="entry name" value="GLYCOSYL_HYDROL_F3"/>
    <property type="match status" value="1"/>
</dbReference>
<keyword evidence="3" id="KW-0119">Carbohydrate metabolism</keyword>
<dbReference type="RefSeq" id="WP_220452055.1">
    <property type="nucleotide sequence ID" value="NZ_QWKZ01000012.1"/>
</dbReference>
<keyword evidence="4 6" id="KW-0326">Glycosidase</keyword>
<dbReference type="FunFam" id="2.60.40.10:FF:000495">
    <property type="entry name" value="Periplasmic beta-glucosidase"/>
    <property type="match status" value="1"/>
</dbReference>
<dbReference type="InterPro" id="IPR050288">
    <property type="entry name" value="Cellulose_deg_GH3"/>
</dbReference>
<gene>
    <name evidence="6" type="primary">bglB</name>
    <name evidence="6" type="ORF">Mlute_00602</name>
</gene>
<comment type="similarity">
    <text evidence="1 4">Belongs to the glycosyl hydrolase 3 family.</text>
</comment>
<reference evidence="6 7" key="1">
    <citation type="submission" date="2018-08" db="EMBL/GenBank/DDBJ databases">
        <title>Meiothermus luteus KCTC 52599 genome sequencing project.</title>
        <authorList>
            <person name="Da Costa M.S."/>
            <person name="Albuquerque L."/>
            <person name="Raposo P."/>
            <person name="Froufe H.J.C."/>
            <person name="Barroso C.S."/>
            <person name="Egas C."/>
        </authorList>
    </citation>
    <scope>NUCLEOTIDE SEQUENCE [LARGE SCALE GENOMIC DNA]</scope>
    <source>
        <strain evidence="6 7">KCTC 52599</strain>
    </source>
</reference>
<dbReference type="PANTHER" id="PTHR42715:SF10">
    <property type="entry name" value="BETA-GLUCOSIDASE"/>
    <property type="match status" value="1"/>
</dbReference>
<dbReference type="PANTHER" id="PTHR42715">
    <property type="entry name" value="BETA-GLUCOSIDASE"/>
    <property type="match status" value="1"/>
</dbReference>
<dbReference type="SUPFAM" id="SSF52279">
    <property type="entry name" value="Beta-D-glucan exohydrolase, C-terminal domain"/>
    <property type="match status" value="1"/>
</dbReference>
<dbReference type="SUPFAM" id="SSF51445">
    <property type="entry name" value="(Trans)glycosidases"/>
    <property type="match status" value="1"/>
</dbReference>
<name>A0A399EXZ4_9DEIN</name>
<dbReference type="Gene3D" id="2.60.40.10">
    <property type="entry name" value="Immunoglobulins"/>
    <property type="match status" value="1"/>
</dbReference>
<dbReference type="Gene3D" id="3.20.20.300">
    <property type="entry name" value="Glycoside hydrolase, family 3, N-terminal domain"/>
    <property type="match status" value="1"/>
</dbReference>
<keyword evidence="7" id="KW-1185">Reference proteome</keyword>
<sequence length="766" mass="84343">MLEVEQILCQMTLEEKAALCTGASAWTTLAIPRLGIPEMVVSDGPHGVRRVTDVQAVGAKSLPATAFPTASCLSATWDRELLREVGAAIAREAIALGVDVVLGPGNNMKRSPLGGRNFEYFAEDPYLAGELAASYIQGVQAQGVGTSLKHYAANNQEYQRLRIDVRVDERTLREIYLTGFEIAVKKGRPWTVMCAYNKVNGTYASEHRYLLQQILKDEWGFEGLVVSDWGAVVDRVAALEAGLDLAMPGPKARFTQALVEAVRSGRLEEARLDEAVRRILRVVFRAKATPKGGQFDLEAHHALARRAAAEGMVLLKNEGLLPLKNPQRIAVIGRSARYPQFQGGGSSNVNPTRVDIPLEELRRLAGEAQIAYAEGYPEGLAEDPGLIEEAVARAKEAEVALVFVALPPAVESEGYDRPFLGLTPQQEALIQAVSQAQPRTVVILNTGSAVDMRTWIGGVGAVLQGWLMGQAGAGAIADILFGRVNPSGKLAETFPLRLQDTPAYLNFPGENGEVRYGEGIYIGYRYYEAKELPVLFPFGHGLSYTTFHYANLRCPPRFKDTEGLRIAFEVTNTGQMAGKEIVQVYVRDPQASLPRPPKELKGFAKVALEPGETKTVEIELDYRAFAYYHPGLKDWVAEEGEYEILVGASSADIRLCQTVVLEATQDWPSLLNEESTLREWLQDKRGRGIMEPFLEEMLPRIRAAFGLEEGETFIGMDLMGFLLDMPLRSVLDFQSEQLPAPPEAMVQELLHRVRGVKRSGEEHRVL</sequence>
<dbReference type="Pfam" id="PF00933">
    <property type="entry name" value="Glyco_hydro_3"/>
    <property type="match status" value="1"/>
</dbReference>
<proteinExistence type="inferred from homology"/>